<geneLocation type="plasmid" evidence="3">
    <name>pSSII-1</name>
</geneLocation>
<dbReference type="RefSeq" id="WP_031417240.1">
    <property type="nucleotide sequence ID" value="NZ_CP064071.1"/>
</dbReference>
<keyword evidence="2" id="KW-0255">Endonuclease</keyword>
<keyword evidence="2" id="KW-0540">Nuclease</keyword>
<dbReference type="InterPro" id="IPR013422">
    <property type="entry name" value="CRISPR-assoc_prot_Cas5_N"/>
</dbReference>
<evidence type="ECO:0000256" key="1">
    <source>
        <dbReference type="ARBA" id="ARBA00023118"/>
    </source>
</evidence>
<sequence>MAWTIEFLVYGRNALFTDPFSKTGGEKTTTLIPTYEAMKGVAESIYWKPSIKWHIDSIRVMKSIRTESKGVLPRVYSGGKMLSLYTYLHDVAYQVRATISPNESRPDLKNDYNMVKHHQMALRSLDKGGRRDIFLGVRECQAYVEPCKFGSEDGEYDSTGTIGFGLMVHGFNYPNNRSKLFEVRFWKPEMLNGIINFPKPSDCIYTRKIREMNVKQGARFQSVDDALDILIREDGLGFFNNI</sequence>
<evidence type="ECO:0000313" key="3">
    <source>
        <dbReference type="EMBL" id="QIS31132.1"/>
    </source>
</evidence>
<reference evidence="3" key="1">
    <citation type="submission" date="2020-02" db="EMBL/GenBank/DDBJ databases">
        <authorList>
            <person name="Hu X."/>
            <person name="Yuan Z."/>
            <person name="Cheng J."/>
            <person name="Geng P."/>
        </authorList>
    </citation>
    <scope>NUCLEOTIDE SEQUENCE</scope>
    <source>
        <strain evidence="3">SSII-1</strain>
        <plasmid evidence="3">pSSII-1</plasmid>
    </source>
</reference>
<dbReference type="GO" id="GO:0004519">
    <property type="term" value="F:endonuclease activity"/>
    <property type="evidence" value="ECO:0007669"/>
    <property type="project" value="UniProtKB-UniRule"/>
</dbReference>
<evidence type="ECO:0000256" key="2">
    <source>
        <dbReference type="PIRNR" id="PIRNR029950"/>
    </source>
</evidence>
<dbReference type="EMBL" id="MT075580">
    <property type="protein sequence ID" value="QIS31132.1"/>
    <property type="molecule type" value="Genomic_DNA"/>
</dbReference>
<comment type="similarity">
    <text evidence="2">Belongs to the CRISPR-associated protein Cas5 family. Subtype I-C/Dvulg subfamily.</text>
</comment>
<proteinExistence type="inferred from homology"/>
<accession>A0A6G9ZZC8</accession>
<keyword evidence="3" id="KW-0614">Plasmid</keyword>
<dbReference type="GO" id="GO:0003723">
    <property type="term" value="F:RNA binding"/>
    <property type="evidence" value="ECO:0007669"/>
    <property type="project" value="UniProtKB-UniRule"/>
</dbReference>
<keyword evidence="2" id="KW-0378">Hydrolase</keyword>
<dbReference type="Pfam" id="PF09704">
    <property type="entry name" value="Cas_Cas5d"/>
    <property type="match status" value="1"/>
</dbReference>
<dbReference type="EC" id="3.1.-.-" evidence="2"/>
<comment type="function">
    <text evidence="2">CRISPR (clustered regularly interspaced short palindromic repeat) is an adaptive immune system that provides protection against mobile genetic elements (viruses, transposable elements and conjugative plasmids). CRISPR clusters contain spacers, sequences complementary to antecedent mobile elements, and target invading nucleic acids. CRISPR clusters are transcribed and processed into CRISPR RNA (crRNA).</text>
</comment>
<name>A0A6G9ZZC8_LYSSH</name>
<dbReference type="GO" id="GO:0051607">
    <property type="term" value="P:defense response to virus"/>
    <property type="evidence" value="ECO:0007669"/>
    <property type="project" value="UniProtKB-UniRule"/>
</dbReference>
<organism evidence="3">
    <name type="scientific">Lysinibacillus sphaericus</name>
    <name type="common">Bacillus sphaericus</name>
    <dbReference type="NCBI Taxonomy" id="1421"/>
    <lineage>
        <taxon>Bacteria</taxon>
        <taxon>Bacillati</taxon>
        <taxon>Bacillota</taxon>
        <taxon>Bacilli</taxon>
        <taxon>Bacillales</taxon>
        <taxon>Bacillaceae</taxon>
        <taxon>Lysinibacillus</taxon>
    </lineage>
</organism>
<keyword evidence="1 2" id="KW-0051">Antiviral defense</keyword>
<dbReference type="GO" id="GO:0043571">
    <property type="term" value="P:maintenance of CRISPR repeat elements"/>
    <property type="evidence" value="ECO:0007669"/>
    <property type="project" value="UniProtKB-UniRule"/>
</dbReference>
<dbReference type="InterPro" id="IPR021124">
    <property type="entry name" value="CRISPR-assoc_prot_Cas5"/>
</dbReference>
<keyword evidence="2" id="KW-0694">RNA-binding</keyword>
<dbReference type="NCBIfam" id="TIGR02593">
    <property type="entry name" value="CRISPR_cas5"/>
    <property type="match status" value="1"/>
</dbReference>
<dbReference type="InterPro" id="IPR010155">
    <property type="entry name" value="CRISPR-assoc_prot_Cas5d"/>
</dbReference>
<dbReference type="AlphaFoldDB" id="A0A6G9ZZC8"/>
<dbReference type="Gene3D" id="3.30.70.2660">
    <property type="match status" value="1"/>
</dbReference>
<protein>
    <recommendedName>
        <fullName evidence="2">pre-crRNA processing endonuclease</fullName>
        <ecNumber evidence="2">3.1.-.-</ecNumber>
    </recommendedName>
</protein>
<dbReference type="PIRSF" id="PIRSF029950">
    <property type="entry name" value="Cas_CT1134"/>
    <property type="match status" value="1"/>
</dbReference>
<dbReference type="NCBIfam" id="TIGR01876">
    <property type="entry name" value="cas_Cas5d"/>
    <property type="match status" value="1"/>
</dbReference>
<dbReference type="GO" id="GO:0016787">
    <property type="term" value="F:hydrolase activity"/>
    <property type="evidence" value="ECO:0007669"/>
    <property type="project" value="UniProtKB-KW"/>
</dbReference>